<dbReference type="OrthoDB" id="9815212at2"/>
<dbReference type="InterPro" id="IPR019088">
    <property type="entry name" value="CHP02186-rel_TM"/>
</dbReference>
<dbReference type="EMBL" id="PVTQ01000002">
    <property type="protein sequence ID" value="PRY92324.1"/>
    <property type="molecule type" value="Genomic_DNA"/>
</dbReference>
<evidence type="ECO:0000313" key="3">
    <source>
        <dbReference type="EMBL" id="PRY92324.1"/>
    </source>
</evidence>
<evidence type="ECO:0000313" key="4">
    <source>
        <dbReference type="Proteomes" id="UP000238392"/>
    </source>
</evidence>
<keyword evidence="1" id="KW-0812">Transmembrane</keyword>
<dbReference type="Pfam" id="PF09608">
    <property type="entry name" value="Alph_Pro_TM"/>
    <property type="match status" value="1"/>
</dbReference>
<accession>A0A2T0X0E9</accession>
<feature type="chain" id="PRO_5015525992" evidence="2">
    <location>
        <begin position="20"/>
        <end position="253"/>
    </location>
</feature>
<organism evidence="3 4">
    <name type="scientific">Donghicola tyrosinivorans</name>
    <dbReference type="NCBI Taxonomy" id="1652492"/>
    <lineage>
        <taxon>Bacteria</taxon>
        <taxon>Pseudomonadati</taxon>
        <taxon>Pseudomonadota</taxon>
        <taxon>Alphaproteobacteria</taxon>
        <taxon>Rhodobacterales</taxon>
        <taxon>Roseobacteraceae</taxon>
        <taxon>Donghicola</taxon>
    </lineage>
</organism>
<feature type="signal peptide" evidence="2">
    <location>
        <begin position="1"/>
        <end position="19"/>
    </location>
</feature>
<proteinExistence type="predicted"/>
<gene>
    <name evidence="3" type="ORF">CLV74_102239</name>
</gene>
<keyword evidence="4" id="KW-1185">Reference proteome</keyword>
<name>A0A2T0X0E9_9RHOB</name>
<keyword evidence="1" id="KW-0472">Membrane</keyword>
<sequence length="253" mass="27891">MLRRLALLLLLIIAAPLHAEEVVLGLSHEEIRITTDFDGSDILIYGAVKRDKPADDSAPLEVIITVAGPSGPVTVWRKERVFGIWMNTKSVEIDRAPSFYAVASTGPLKEILSETEDLRHKISIPRAIRSVGAPLDVQDAQPFNDALIRIRENTGTYKLLPDTASLKESTLFDANIALPANLTEGEYLTRIFLTRGGAVVSSYETPIIVQKVGLERWLYELSREQAFLYGLMSLAIAVAAGWGASTFFALIRR</sequence>
<keyword evidence="1" id="KW-1133">Transmembrane helix</keyword>
<feature type="transmembrane region" description="Helical" evidence="1">
    <location>
        <begin position="226"/>
        <end position="251"/>
    </location>
</feature>
<protein>
    <submittedName>
        <fullName evidence="3">Uncharacterized protein (TIGR02186 family)</fullName>
    </submittedName>
</protein>
<dbReference type="AlphaFoldDB" id="A0A2T0X0E9"/>
<reference evidence="3 4" key="1">
    <citation type="submission" date="2018-03" db="EMBL/GenBank/DDBJ databases">
        <title>Genomic Encyclopedia of Archaeal and Bacterial Type Strains, Phase II (KMG-II): from individual species to whole genera.</title>
        <authorList>
            <person name="Goeker M."/>
        </authorList>
    </citation>
    <scope>NUCLEOTIDE SEQUENCE [LARGE SCALE GENOMIC DNA]</scope>
    <source>
        <strain evidence="3 4">DSM 100212</strain>
    </source>
</reference>
<evidence type="ECO:0000256" key="2">
    <source>
        <dbReference type="SAM" id="SignalP"/>
    </source>
</evidence>
<comment type="caution">
    <text evidence="3">The sequence shown here is derived from an EMBL/GenBank/DDBJ whole genome shotgun (WGS) entry which is preliminary data.</text>
</comment>
<evidence type="ECO:0000256" key="1">
    <source>
        <dbReference type="SAM" id="Phobius"/>
    </source>
</evidence>
<dbReference type="RefSeq" id="WP_106262850.1">
    <property type="nucleotide sequence ID" value="NZ_PVTQ01000002.1"/>
</dbReference>
<keyword evidence="2" id="KW-0732">Signal</keyword>
<dbReference type="Proteomes" id="UP000238392">
    <property type="component" value="Unassembled WGS sequence"/>
</dbReference>